<organism evidence="2 3">
    <name type="scientific">Xiashengella succiniciproducens</name>
    <dbReference type="NCBI Taxonomy" id="2949635"/>
    <lineage>
        <taxon>Bacteria</taxon>
        <taxon>Pseudomonadati</taxon>
        <taxon>Bacteroidota</taxon>
        <taxon>Bacteroidia</taxon>
        <taxon>Marinilabiliales</taxon>
        <taxon>Marinilabiliaceae</taxon>
        <taxon>Xiashengella</taxon>
    </lineage>
</organism>
<dbReference type="Gene3D" id="1.20.5.320">
    <property type="entry name" value="6-Phosphogluconate Dehydrogenase, domain 3"/>
    <property type="match status" value="1"/>
</dbReference>
<feature type="signal peptide" evidence="1">
    <location>
        <begin position="1"/>
        <end position="21"/>
    </location>
</feature>
<dbReference type="Proteomes" id="UP001056426">
    <property type="component" value="Chromosome"/>
</dbReference>
<protein>
    <recommendedName>
        <fullName evidence="4">Collagen-like protein</fullName>
    </recommendedName>
</protein>
<sequence length="148" mass="17151">MRKIFTILAMALLAASCRGPAGPAGPPGRDGEDGEPGAYWRIMDFDIINWTEVEDEFFYAQFNFPELTKFIYDNGIVLAYIETEGKFQTPLPFTRYKQEVIDEQLYFWEEHLDFEYEIGKITFYLTPSDFYTGAGQPARTRIRVALVY</sequence>
<dbReference type="AlphaFoldDB" id="A0A9J6ZRN7"/>
<reference evidence="2" key="1">
    <citation type="submission" date="2022-05" db="EMBL/GenBank/DDBJ databases">
        <authorList>
            <person name="Sun X."/>
        </authorList>
    </citation>
    <scope>NUCLEOTIDE SEQUENCE</scope>
    <source>
        <strain evidence="2">Ai-910</strain>
    </source>
</reference>
<keyword evidence="3" id="KW-1185">Reference proteome</keyword>
<evidence type="ECO:0000313" key="2">
    <source>
        <dbReference type="EMBL" id="URW80325.1"/>
    </source>
</evidence>
<dbReference type="EMBL" id="CP098400">
    <property type="protein sequence ID" value="URW80325.1"/>
    <property type="molecule type" value="Genomic_DNA"/>
</dbReference>
<proteinExistence type="predicted"/>
<evidence type="ECO:0000313" key="3">
    <source>
        <dbReference type="Proteomes" id="UP001056426"/>
    </source>
</evidence>
<dbReference type="KEGG" id="alkq:M9189_03020"/>
<reference evidence="2" key="2">
    <citation type="submission" date="2022-06" db="EMBL/GenBank/DDBJ databases">
        <title>Xiashengella guii gen. nov. sp. nov., a bacterium isolated form anaerobic digestion tank.</title>
        <authorList>
            <person name="Huang H."/>
        </authorList>
    </citation>
    <scope>NUCLEOTIDE SEQUENCE</scope>
    <source>
        <strain evidence="2">Ai-910</strain>
    </source>
</reference>
<evidence type="ECO:0008006" key="4">
    <source>
        <dbReference type="Google" id="ProtNLM"/>
    </source>
</evidence>
<dbReference type="PROSITE" id="PS51257">
    <property type="entry name" value="PROKAR_LIPOPROTEIN"/>
    <property type="match status" value="1"/>
</dbReference>
<feature type="chain" id="PRO_5039948013" description="Collagen-like protein" evidence="1">
    <location>
        <begin position="22"/>
        <end position="148"/>
    </location>
</feature>
<name>A0A9J6ZRN7_9BACT</name>
<evidence type="ECO:0000256" key="1">
    <source>
        <dbReference type="SAM" id="SignalP"/>
    </source>
</evidence>
<gene>
    <name evidence="2" type="ORF">M9189_03020</name>
</gene>
<accession>A0A9J6ZRN7</accession>
<keyword evidence="1" id="KW-0732">Signal</keyword>
<dbReference type="RefSeq" id="WP_250724465.1">
    <property type="nucleotide sequence ID" value="NZ_CP098400.1"/>
</dbReference>